<protein>
    <submittedName>
        <fullName evidence="1">Uncharacterized protein</fullName>
    </submittedName>
</protein>
<evidence type="ECO:0000313" key="2">
    <source>
        <dbReference type="Proteomes" id="UP000028980"/>
    </source>
</evidence>
<organism evidence="1 2">
    <name type="scientific">Nonlabens ulvanivorans</name>
    <name type="common">Persicivirga ulvanivorans</name>
    <dbReference type="NCBI Taxonomy" id="906888"/>
    <lineage>
        <taxon>Bacteria</taxon>
        <taxon>Pseudomonadati</taxon>
        <taxon>Bacteroidota</taxon>
        <taxon>Flavobacteriia</taxon>
        <taxon>Flavobacteriales</taxon>
        <taxon>Flavobacteriaceae</taxon>
        <taxon>Nonlabens</taxon>
    </lineage>
</organism>
<sequence>MIPTYQKQLKIGGIPGVSVGIVKDGEIVLRKDMESWK</sequence>
<gene>
    <name evidence="1" type="ORF">JCM19296_3549</name>
</gene>
<accession>A0A081DG94</accession>
<proteinExistence type="predicted"/>
<name>A0A081DG94_NONUL</name>
<dbReference type="Proteomes" id="UP000028980">
    <property type="component" value="Unassembled WGS sequence"/>
</dbReference>
<evidence type="ECO:0000313" key="1">
    <source>
        <dbReference type="EMBL" id="GAK77940.1"/>
    </source>
</evidence>
<comment type="caution">
    <text evidence="1">The sequence shown here is derived from an EMBL/GenBank/DDBJ whole genome shotgun (WGS) entry which is preliminary data.</text>
</comment>
<dbReference type="AlphaFoldDB" id="A0A081DG94"/>
<reference evidence="1 2" key="1">
    <citation type="journal article" date="2014" name="Genome Announc.">
        <title>Draft Genome Sequences of Marine Flavobacterium Nonlabens Strains NR17, NR24, NR27, NR32, NR33, and Ara13.</title>
        <authorList>
            <person name="Nakanishi M."/>
            <person name="Meirelles P."/>
            <person name="Suzuki R."/>
            <person name="Takatani N."/>
            <person name="Mino S."/>
            <person name="Suda W."/>
            <person name="Oshima K."/>
            <person name="Hattori M."/>
            <person name="Ohkuma M."/>
            <person name="Hosokawa M."/>
            <person name="Miyashita K."/>
            <person name="Thompson F.L."/>
            <person name="Niwa A."/>
            <person name="Sawabe T."/>
            <person name="Sawabe T."/>
        </authorList>
    </citation>
    <scope>NUCLEOTIDE SEQUENCE [LARGE SCALE GENOMIC DNA]</scope>
    <source>
        <strain evidence="2">JCM19296</strain>
    </source>
</reference>
<dbReference type="EMBL" id="BBLG01000015">
    <property type="protein sequence ID" value="GAK77940.1"/>
    <property type="molecule type" value="Genomic_DNA"/>
</dbReference>